<evidence type="ECO:0000259" key="3">
    <source>
        <dbReference type="Pfam" id="PF13439"/>
    </source>
</evidence>
<gene>
    <name evidence="4" type="ORF">NQV15_03520</name>
</gene>
<evidence type="ECO:0000256" key="2">
    <source>
        <dbReference type="ARBA" id="ARBA00022679"/>
    </source>
</evidence>
<protein>
    <submittedName>
        <fullName evidence="4">Glycosyltransferase</fullName>
        <ecNumber evidence="4">2.4.-.-</ecNumber>
    </submittedName>
</protein>
<dbReference type="EMBL" id="CP102173">
    <property type="protein sequence ID" value="UUP14395.1"/>
    <property type="molecule type" value="Genomic_DNA"/>
</dbReference>
<dbReference type="SUPFAM" id="SSF53756">
    <property type="entry name" value="UDP-Glycosyltransferase/glycogen phosphorylase"/>
    <property type="match status" value="1"/>
</dbReference>
<dbReference type="RefSeq" id="WP_232398220.1">
    <property type="nucleotide sequence ID" value="NZ_CP102173.1"/>
</dbReference>
<keyword evidence="2 4" id="KW-0808">Transferase</keyword>
<proteinExistence type="predicted"/>
<dbReference type="PANTHER" id="PTHR45947">
    <property type="entry name" value="SULFOQUINOVOSYL TRANSFERASE SQD2"/>
    <property type="match status" value="1"/>
</dbReference>
<dbReference type="InterPro" id="IPR028098">
    <property type="entry name" value="Glyco_trans_4-like_N"/>
</dbReference>
<dbReference type="Pfam" id="PF13439">
    <property type="entry name" value="Glyco_transf_4"/>
    <property type="match status" value="1"/>
</dbReference>
<dbReference type="InterPro" id="IPR050194">
    <property type="entry name" value="Glycosyltransferase_grp1"/>
</dbReference>
<keyword evidence="1 4" id="KW-0328">Glycosyltransferase</keyword>
<dbReference type="PANTHER" id="PTHR45947:SF3">
    <property type="entry name" value="SULFOQUINOVOSYL TRANSFERASE SQD2"/>
    <property type="match status" value="1"/>
</dbReference>
<name>A0ABY5MBQ2_9ACTN</name>
<dbReference type="EC" id="2.4.-.-" evidence="4"/>
<evidence type="ECO:0000256" key="1">
    <source>
        <dbReference type="ARBA" id="ARBA00022676"/>
    </source>
</evidence>
<organism evidence="4 5">
    <name type="scientific">Aeromicrobium wangtongii</name>
    <dbReference type="NCBI Taxonomy" id="2969247"/>
    <lineage>
        <taxon>Bacteria</taxon>
        <taxon>Bacillati</taxon>
        <taxon>Actinomycetota</taxon>
        <taxon>Actinomycetes</taxon>
        <taxon>Propionibacteriales</taxon>
        <taxon>Nocardioidaceae</taxon>
        <taxon>Aeromicrobium</taxon>
    </lineage>
</organism>
<dbReference type="Gene3D" id="3.40.50.2000">
    <property type="entry name" value="Glycogen Phosphorylase B"/>
    <property type="match status" value="2"/>
</dbReference>
<feature type="domain" description="Glycosyltransferase subfamily 4-like N-terminal" evidence="3">
    <location>
        <begin position="12"/>
        <end position="106"/>
    </location>
</feature>
<dbReference type="GO" id="GO:0016757">
    <property type="term" value="F:glycosyltransferase activity"/>
    <property type="evidence" value="ECO:0007669"/>
    <property type="project" value="UniProtKB-KW"/>
</dbReference>
<dbReference type="Proteomes" id="UP001316184">
    <property type="component" value="Chromosome"/>
</dbReference>
<accession>A0ABY5MBQ2</accession>
<keyword evidence="5" id="KW-1185">Reference proteome</keyword>
<reference evidence="4 5" key="1">
    <citation type="submission" date="2022-08" db="EMBL/GenBank/DDBJ databases">
        <title>novel species in genus Aeromicrobium.</title>
        <authorList>
            <person name="Ye L."/>
        </authorList>
    </citation>
    <scope>NUCLEOTIDE SEQUENCE [LARGE SCALE GENOMIC DNA]</scope>
    <source>
        <strain evidence="5">zg-Y1379</strain>
    </source>
</reference>
<evidence type="ECO:0000313" key="5">
    <source>
        <dbReference type="Proteomes" id="UP001316184"/>
    </source>
</evidence>
<evidence type="ECO:0000313" key="4">
    <source>
        <dbReference type="EMBL" id="UUP14395.1"/>
    </source>
</evidence>
<sequence length="415" mass="45471">MKILVYPHDLGVGGSQLNAIEIAHEISRQGHETLVYGQPGPLCARIDELGLEFVESPPVHRRPTRSVVQDIGRLIDQRGIDIVHGYEWPPGLESYLACRGRAAAPVATVMSMAVAPFLPHSMPLVVGTEQIAASERGRRRQLVSVIEPPVDLVGNRPGVAGDAHATREQWNLRGELPIIVCVTRLARELKLEGLLTAIAAIAVLDRSCPAQLLIVGDGPARKEVEDSARRVNEAIGRRAVVLTGEVADPRSAYDLADVCIAMGGSALRSMAFAKPLIVQGEGGFFRLLTPDTLPEFLWTGWYGHGSLTGNPVEELRALLDRLLLDPVRRLELGLFARQVVEDRFSLTAAATTQLEVYDGAQHQSRRTGHEEIVATARFARHDLVRRTRRWLGRTAEDDFNARPVARDALPRPSTS</sequence>
<dbReference type="Pfam" id="PF13692">
    <property type="entry name" value="Glyco_trans_1_4"/>
    <property type="match status" value="1"/>
</dbReference>